<dbReference type="Proteomes" id="UP001624684">
    <property type="component" value="Unassembled WGS sequence"/>
</dbReference>
<evidence type="ECO:0000313" key="1">
    <source>
        <dbReference type="EMBL" id="MFL1732745.1"/>
    </source>
</evidence>
<organism evidence="1 2">
    <name type="scientific">Moraxella oculi</name>
    <dbReference type="NCBI Taxonomy" id="2940516"/>
    <lineage>
        <taxon>Bacteria</taxon>
        <taxon>Pseudomonadati</taxon>
        <taxon>Pseudomonadota</taxon>
        <taxon>Gammaproteobacteria</taxon>
        <taxon>Moraxellales</taxon>
        <taxon>Moraxellaceae</taxon>
        <taxon>Moraxella</taxon>
    </lineage>
</organism>
<dbReference type="EMBL" id="JBJJXE010000011">
    <property type="protein sequence ID" value="MFL1732745.1"/>
    <property type="molecule type" value="Genomic_DNA"/>
</dbReference>
<name>A0ABW8U7A3_9GAMM</name>
<dbReference type="InterPro" id="IPR021250">
    <property type="entry name" value="DUF2789"/>
</dbReference>
<evidence type="ECO:0000313" key="2">
    <source>
        <dbReference type="Proteomes" id="UP001624684"/>
    </source>
</evidence>
<gene>
    <name evidence="1" type="ORF">ACJHVH_07025</name>
</gene>
<protein>
    <submittedName>
        <fullName evidence="1">DUF2789 family protein</fullName>
    </submittedName>
</protein>
<dbReference type="Pfam" id="PF10982">
    <property type="entry name" value="DUF2789"/>
    <property type="match status" value="1"/>
</dbReference>
<dbReference type="RefSeq" id="WP_249099723.1">
    <property type="nucleotide sequence ID" value="NZ_JAMBAQ010000007.1"/>
</dbReference>
<sequence length="82" mass="9543">MLGEVDYTLNQLFKQLGLDNSDAAIDSFIRTNQLSQQTMLIDAPFWNEQQRSFLKEEYKLDSVWSLTIDELNTLLHEDAMSN</sequence>
<dbReference type="Gene3D" id="1.10.10.1130">
    <property type="entry name" value="Uncharacterised protein PF10982, DUF2789"/>
    <property type="match status" value="1"/>
</dbReference>
<reference evidence="1 2" key="1">
    <citation type="submission" date="2024-11" db="EMBL/GenBank/DDBJ databases">
        <title>First Report of Moraxella oculi in Brazil in an Infectious Bovine Keratoconjunctivitis Outbreak.</title>
        <authorList>
            <person name="Carvalho C.V."/>
            <person name="Domingues R."/>
            <person name="Coutinho C."/>
            <person name="Honorio N.T.B.S."/>
            <person name="Faza D.R.L.R."/>
            <person name="Carvalho W.A."/>
            <person name="Machado A.B.F."/>
            <person name="Martins M.F."/>
            <person name="Gaspar E.B."/>
        </authorList>
    </citation>
    <scope>NUCLEOTIDE SEQUENCE [LARGE SCALE GENOMIC DNA]</scope>
    <source>
        <strain evidence="1 2">2117LE</strain>
    </source>
</reference>
<dbReference type="InterPro" id="IPR038086">
    <property type="entry name" value="DUF2789_sf"/>
</dbReference>
<proteinExistence type="predicted"/>
<accession>A0ABW8U7A3</accession>
<keyword evidence="2" id="KW-1185">Reference proteome</keyword>
<comment type="caution">
    <text evidence="1">The sequence shown here is derived from an EMBL/GenBank/DDBJ whole genome shotgun (WGS) entry which is preliminary data.</text>
</comment>